<name>A0A0A9BEN0_ARUDO</name>
<reference evidence="1" key="2">
    <citation type="journal article" date="2015" name="Data Brief">
        <title>Shoot transcriptome of the giant reed, Arundo donax.</title>
        <authorList>
            <person name="Barrero R.A."/>
            <person name="Guerrero F.D."/>
            <person name="Moolhuijzen P."/>
            <person name="Goolsby J.A."/>
            <person name="Tidwell J."/>
            <person name="Bellgard S.E."/>
            <person name="Bellgard M.I."/>
        </authorList>
    </citation>
    <scope>NUCLEOTIDE SEQUENCE</scope>
    <source>
        <tissue evidence="1">Shoot tissue taken approximately 20 cm above the soil surface</tissue>
    </source>
</reference>
<sequence>MAWTLCWCPDKVAEHGLLEYILSTSIGFLCPTPAHLRLLSFFFKSSWP</sequence>
<protein>
    <submittedName>
        <fullName evidence="1">Uncharacterized protein</fullName>
    </submittedName>
</protein>
<proteinExistence type="predicted"/>
<evidence type="ECO:0000313" key="1">
    <source>
        <dbReference type="EMBL" id="JAD62434.1"/>
    </source>
</evidence>
<dbReference type="EMBL" id="GBRH01235461">
    <property type="protein sequence ID" value="JAD62434.1"/>
    <property type="molecule type" value="Transcribed_RNA"/>
</dbReference>
<dbReference type="AlphaFoldDB" id="A0A0A9BEN0"/>
<accession>A0A0A9BEN0</accession>
<reference evidence="1" key="1">
    <citation type="submission" date="2014-09" db="EMBL/GenBank/DDBJ databases">
        <authorList>
            <person name="Magalhaes I.L.F."/>
            <person name="Oliveira U."/>
            <person name="Santos F.R."/>
            <person name="Vidigal T.H.D.A."/>
            <person name="Brescovit A.D."/>
            <person name="Santos A.J."/>
        </authorList>
    </citation>
    <scope>NUCLEOTIDE SEQUENCE</scope>
    <source>
        <tissue evidence="1">Shoot tissue taken approximately 20 cm above the soil surface</tissue>
    </source>
</reference>
<organism evidence="1">
    <name type="scientific">Arundo donax</name>
    <name type="common">Giant reed</name>
    <name type="synonym">Donax arundinaceus</name>
    <dbReference type="NCBI Taxonomy" id="35708"/>
    <lineage>
        <taxon>Eukaryota</taxon>
        <taxon>Viridiplantae</taxon>
        <taxon>Streptophyta</taxon>
        <taxon>Embryophyta</taxon>
        <taxon>Tracheophyta</taxon>
        <taxon>Spermatophyta</taxon>
        <taxon>Magnoliopsida</taxon>
        <taxon>Liliopsida</taxon>
        <taxon>Poales</taxon>
        <taxon>Poaceae</taxon>
        <taxon>PACMAD clade</taxon>
        <taxon>Arundinoideae</taxon>
        <taxon>Arundineae</taxon>
        <taxon>Arundo</taxon>
    </lineage>
</organism>